<dbReference type="EMBL" id="BAAANB010000006">
    <property type="protein sequence ID" value="GAA2027137.1"/>
    <property type="molecule type" value="Genomic_DNA"/>
</dbReference>
<evidence type="ECO:0000313" key="2">
    <source>
        <dbReference type="Proteomes" id="UP001501285"/>
    </source>
</evidence>
<name>A0ABN2U1H3_9MICO</name>
<accession>A0ABN2U1H3</accession>
<dbReference type="RefSeq" id="WP_343989788.1">
    <property type="nucleotide sequence ID" value="NZ_BAAANB010000006.1"/>
</dbReference>
<keyword evidence="2" id="KW-1185">Reference proteome</keyword>
<organism evidence="1 2">
    <name type="scientific">Terrabacter terrae</name>
    <dbReference type="NCBI Taxonomy" id="318434"/>
    <lineage>
        <taxon>Bacteria</taxon>
        <taxon>Bacillati</taxon>
        <taxon>Actinomycetota</taxon>
        <taxon>Actinomycetes</taxon>
        <taxon>Micrococcales</taxon>
        <taxon>Intrasporangiaceae</taxon>
        <taxon>Terrabacter</taxon>
    </lineage>
</organism>
<comment type="caution">
    <text evidence="1">The sequence shown here is derived from an EMBL/GenBank/DDBJ whole genome shotgun (WGS) entry which is preliminary data.</text>
</comment>
<dbReference type="Proteomes" id="UP001501285">
    <property type="component" value="Unassembled WGS sequence"/>
</dbReference>
<evidence type="ECO:0000313" key="1">
    <source>
        <dbReference type="EMBL" id="GAA2027137.1"/>
    </source>
</evidence>
<proteinExistence type="predicted"/>
<protein>
    <submittedName>
        <fullName evidence="1">Uncharacterized protein</fullName>
    </submittedName>
</protein>
<gene>
    <name evidence="1" type="ORF">GCM10009740_16040</name>
</gene>
<sequence length="135" mass="14521">MTTAGIPAHALLPLALLLVGAAALAASLAFRLARPTQRRAGWLAVGAPLIPAVRPHLAHDGADLTTVVIASLLLFVAVMHAQRTRIAQLPLLWGWQVDRAAGRLAFGTPETRGAAGIGPRPSWYSWVRRWRRISD</sequence>
<reference evidence="2" key="1">
    <citation type="journal article" date="2019" name="Int. J. Syst. Evol. Microbiol.">
        <title>The Global Catalogue of Microorganisms (GCM) 10K type strain sequencing project: providing services to taxonomists for standard genome sequencing and annotation.</title>
        <authorList>
            <consortium name="The Broad Institute Genomics Platform"/>
            <consortium name="The Broad Institute Genome Sequencing Center for Infectious Disease"/>
            <person name="Wu L."/>
            <person name="Ma J."/>
        </authorList>
    </citation>
    <scope>NUCLEOTIDE SEQUENCE [LARGE SCALE GENOMIC DNA]</scope>
    <source>
        <strain evidence="2">JCM 14283</strain>
    </source>
</reference>